<protein>
    <submittedName>
        <fullName evidence="3">Teicoplanin resistance protein VanZ</fullName>
    </submittedName>
</protein>
<keyword evidence="4" id="KW-1185">Reference proteome</keyword>
<feature type="transmembrane region" description="Helical" evidence="1">
    <location>
        <begin position="327"/>
        <end position="351"/>
    </location>
</feature>
<feature type="transmembrane region" description="Helical" evidence="1">
    <location>
        <begin position="120"/>
        <end position="140"/>
    </location>
</feature>
<organism evidence="3 4">
    <name type="scientific">Zoogloea oryzae</name>
    <dbReference type="NCBI Taxonomy" id="310767"/>
    <lineage>
        <taxon>Bacteria</taxon>
        <taxon>Pseudomonadati</taxon>
        <taxon>Pseudomonadota</taxon>
        <taxon>Betaproteobacteria</taxon>
        <taxon>Rhodocyclales</taxon>
        <taxon>Zoogloeaceae</taxon>
        <taxon>Zoogloea</taxon>
    </lineage>
</organism>
<feature type="transmembrane region" description="Helical" evidence="1">
    <location>
        <begin position="12"/>
        <end position="32"/>
    </location>
</feature>
<dbReference type="InterPro" id="IPR006976">
    <property type="entry name" value="VanZ-like"/>
</dbReference>
<reference evidence="4" key="1">
    <citation type="journal article" date="2019" name="Int. J. Syst. Evol. Microbiol.">
        <title>The Global Catalogue of Microorganisms (GCM) 10K type strain sequencing project: providing services to taxonomists for standard genome sequencing and annotation.</title>
        <authorList>
            <consortium name="The Broad Institute Genomics Platform"/>
            <consortium name="The Broad Institute Genome Sequencing Center for Infectious Disease"/>
            <person name="Wu L."/>
            <person name="Ma J."/>
        </authorList>
    </citation>
    <scope>NUCLEOTIDE SEQUENCE [LARGE SCALE GENOMIC DNA]</scope>
    <source>
        <strain evidence="4">NBRC 102407</strain>
    </source>
</reference>
<gene>
    <name evidence="3" type="ORF">GCM10007933_19780</name>
</gene>
<evidence type="ECO:0000313" key="3">
    <source>
        <dbReference type="EMBL" id="GLT22518.1"/>
    </source>
</evidence>
<keyword evidence="1" id="KW-0812">Transmembrane</keyword>
<dbReference type="RefSeq" id="WP_284187820.1">
    <property type="nucleotide sequence ID" value="NZ_BSPX01000026.1"/>
</dbReference>
<feature type="transmembrane region" description="Helical" evidence="1">
    <location>
        <begin position="234"/>
        <end position="254"/>
    </location>
</feature>
<proteinExistence type="predicted"/>
<feature type="domain" description="VanZ-like" evidence="2">
    <location>
        <begin position="28"/>
        <end position="129"/>
    </location>
</feature>
<name>A0ABQ6FAE2_9RHOO</name>
<comment type="caution">
    <text evidence="3">The sequence shown here is derived from an EMBL/GenBank/DDBJ whole genome shotgun (WGS) entry which is preliminary data.</text>
</comment>
<evidence type="ECO:0000259" key="2">
    <source>
        <dbReference type="Pfam" id="PF04892"/>
    </source>
</evidence>
<accession>A0ABQ6FAE2</accession>
<dbReference type="Pfam" id="PF04892">
    <property type="entry name" value="VanZ"/>
    <property type="match status" value="1"/>
</dbReference>
<sequence length="361" mass="38922">MPTHPRRSSPLAAWFAAVIGVLIVYACLHPFTGWRDTGLPVFDFLYQPWPRYYGRVDLIVNVLGIMPFSFALVAAMPSRLPKGWAVMVAILVTFALSLSVETLQNFLPSRVPSNVDVGCNTLGGILGALAGGRWSGALFDPRSGLTRWRQRRIVPGHVGEIGLVLLGLWLLTLLTPESLLFATGDLRRLLDLPTPLQFNPTRFMKVEAAIAASQLVAVGLTARCVMRQFSPWPLVLLVVLGLGAKTLASSAFFAPGDPLHWATPGGQIGLAAGTMVLAACLLLPARSHTMLAGMALLVGTALVNLAPENPFLPSDVTLIQRGNFLNFHGLTQLTASLWPFVTFAYLGLLGASTPRDPYHGR</sequence>
<evidence type="ECO:0000256" key="1">
    <source>
        <dbReference type="SAM" id="Phobius"/>
    </source>
</evidence>
<dbReference type="PROSITE" id="PS51257">
    <property type="entry name" value="PROKAR_LIPOPROTEIN"/>
    <property type="match status" value="1"/>
</dbReference>
<feature type="transmembrane region" description="Helical" evidence="1">
    <location>
        <begin position="290"/>
        <end position="307"/>
    </location>
</feature>
<feature type="transmembrane region" description="Helical" evidence="1">
    <location>
        <begin position="203"/>
        <end position="222"/>
    </location>
</feature>
<dbReference type="EMBL" id="BSPX01000026">
    <property type="protein sequence ID" value="GLT22518.1"/>
    <property type="molecule type" value="Genomic_DNA"/>
</dbReference>
<feature type="transmembrane region" description="Helical" evidence="1">
    <location>
        <begin position="161"/>
        <end position="183"/>
    </location>
</feature>
<feature type="transmembrane region" description="Helical" evidence="1">
    <location>
        <begin position="266"/>
        <end position="283"/>
    </location>
</feature>
<keyword evidence="1" id="KW-1133">Transmembrane helix</keyword>
<feature type="transmembrane region" description="Helical" evidence="1">
    <location>
        <begin position="83"/>
        <end position="100"/>
    </location>
</feature>
<keyword evidence="1" id="KW-0472">Membrane</keyword>
<evidence type="ECO:0000313" key="4">
    <source>
        <dbReference type="Proteomes" id="UP001157167"/>
    </source>
</evidence>
<dbReference type="Proteomes" id="UP001157167">
    <property type="component" value="Unassembled WGS sequence"/>
</dbReference>
<feature type="transmembrane region" description="Helical" evidence="1">
    <location>
        <begin position="52"/>
        <end position="76"/>
    </location>
</feature>